<organism evidence="7 8">
    <name type="scientific">Paremcibacter congregatus</name>
    <dbReference type="NCBI Taxonomy" id="2043170"/>
    <lineage>
        <taxon>Bacteria</taxon>
        <taxon>Pseudomonadati</taxon>
        <taxon>Pseudomonadota</taxon>
        <taxon>Alphaproteobacteria</taxon>
        <taxon>Emcibacterales</taxon>
        <taxon>Emcibacteraceae</taxon>
        <taxon>Paremcibacter</taxon>
    </lineage>
</organism>
<dbReference type="InterPro" id="IPR035658">
    <property type="entry name" value="TrbF"/>
</dbReference>
<evidence type="ECO:0000256" key="4">
    <source>
        <dbReference type="ARBA" id="ARBA00023136"/>
    </source>
</evidence>
<comment type="caution">
    <text evidence="7">The sequence shown here is derived from an EMBL/GenBank/DDBJ whole genome shotgun (WGS) entry which is preliminary data.</text>
</comment>
<dbReference type="InterPro" id="IPR032710">
    <property type="entry name" value="NTF2-like_dom_sf"/>
</dbReference>
<keyword evidence="8" id="KW-1185">Reference proteome</keyword>
<accession>A0A2G4YWJ9</accession>
<reference evidence="7 8" key="1">
    <citation type="submission" date="2017-10" db="EMBL/GenBank/DDBJ databases">
        <title>Frigbacter circumglobatus gen. nov. sp. nov., isolated from sediment cultured in situ.</title>
        <authorList>
            <person name="Zhao Z."/>
        </authorList>
    </citation>
    <scope>NUCLEOTIDE SEQUENCE [LARGE SCALE GENOMIC DNA]</scope>
    <source>
        <strain evidence="7 8">ZYL</strain>
    </source>
</reference>
<dbReference type="EMBL" id="PDEM01000005">
    <property type="protein sequence ID" value="PHZ86714.1"/>
    <property type="molecule type" value="Genomic_DNA"/>
</dbReference>
<name>A0A2G4YWJ9_9PROT</name>
<gene>
    <name evidence="7" type="ORF">CRD36_00220</name>
</gene>
<dbReference type="SUPFAM" id="SSF54427">
    <property type="entry name" value="NTF2-like"/>
    <property type="match status" value="1"/>
</dbReference>
<evidence type="ECO:0000259" key="6">
    <source>
        <dbReference type="Pfam" id="PF04335"/>
    </source>
</evidence>
<feature type="domain" description="Bacterial virulence protein VirB8" evidence="6">
    <location>
        <begin position="22"/>
        <end position="225"/>
    </location>
</feature>
<dbReference type="Gene3D" id="3.10.450.230">
    <property type="entry name" value="VirB8 protein"/>
    <property type="match status" value="1"/>
</dbReference>
<comment type="subcellular location">
    <subcellularLocation>
        <location evidence="1">Membrane</location>
        <topology evidence="1">Single-pass membrane protein</topology>
    </subcellularLocation>
</comment>
<dbReference type="GO" id="GO:0016020">
    <property type="term" value="C:membrane"/>
    <property type="evidence" value="ECO:0007669"/>
    <property type="project" value="UniProtKB-SubCell"/>
</dbReference>
<keyword evidence="4 5" id="KW-0472">Membrane</keyword>
<dbReference type="AlphaFoldDB" id="A0A2G4YWJ9"/>
<dbReference type="NCBIfam" id="NF010446">
    <property type="entry name" value="PRK13872.1"/>
    <property type="match status" value="1"/>
</dbReference>
<proteinExistence type="predicted"/>
<evidence type="ECO:0000256" key="3">
    <source>
        <dbReference type="ARBA" id="ARBA00022989"/>
    </source>
</evidence>
<dbReference type="CDD" id="cd16425">
    <property type="entry name" value="TrbF"/>
    <property type="match status" value="1"/>
</dbReference>
<feature type="transmembrane region" description="Helical" evidence="5">
    <location>
        <begin position="40"/>
        <end position="61"/>
    </location>
</feature>
<evidence type="ECO:0000256" key="5">
    <source>
        <dbReference type="SAM" id="Phobius"/>
    </source>
</evidence>
<protein>
    <submittedName>
        <fullName evidence="7">Conjugal transfer protein TrbF</fullName>
    </submittedName>
</protein>
<dbReference type="InterPro" id="IPR007430">
    <property type="entry name" value="VirB8"/>
</dbReference>
<evidence type="ECO:0000313" key="8">
    <source>
        <dbReference type="Proteomes" id="UP000229730"/>
    </source>
</evidence>
<evidence type="ECO:0000256" key="2">
    <source>
        <dbReference type="ARBA" id="ARBA00022692"/>
    </source>
</evidence>
<dbReference type="Proteomes" id="UP000229730">
    <property type="component" value="Unassembled WGS sequence"/>
</dbReference>
<keyword evidence="3 5" id="KW-1133">Transmembrane helix</keyword>
<dbReference type="OrthoDB" id="597581at2"/>
<keyword evidence="2 5" id="KW-0812">Transmembrane</keyword>
<sequence length="233" mass="26562">MMFKRTINKYGETPVAVTPYQKAAQVWDERIGSARVQARGWRLMAFACLSLVGILSTALIWQSLQSHIIPYIIEVDKQGEVRAIGPATDSYQPSDAQLSYHLAEFIKRVRSVSIDPVVLREQWLSAYDYVTDRAVQVLNEFARENDPFADVGHRSISVEITSIVRASDDSFQIKWRERHYRDGTFLKLENYTAILTIIFQKPATVDTITKNPLGLYVHGLNWSRDLDVKGNAK</sequence>
<dbReference type="InParanoid" id="A0A2G4YWJ9"/>
<dbReference type="Pfam" id="PF04335">
    <property type="entry name" value="VirB8"/>
    <property type="match status" value="1"/>
</dbReference>
<evidence type="ECO:0000313" key="7">
    <source>
        <dbReference type="EMBL" id="PHZ86714.1"/>
    </source>
</evidence>
<evidence type="ECO:0000256" key="1">
    <source>
        <dbReference type="ARBA" id="ARBA00004167"/>
    </source>
</evidence>